<dbReference type="Proteomes" id="UP000785679">
    <property type="component" value="Unassembled WGS sequence"/>
</dbReference>
<evidence type="ECO:0000313" key="1">
    <source>
        <dbReference type="EMBL" id="TNV85583.1"/>
    </source>
</evidence>
<proteinExistence type="predicted"/>
<name>A0A8J8P1J8_HALGN</name>
<sequence>MNTSHKRDQVRQTYIRPPLTKPTINKSVPKDLKHPENSQMLFNLQKLQKGTIKFEQKVDLQFKRIKEFIYEVKRESSSILSKVTLRWDQHTDAVKMEDTETHQLSLKEVQAFIDAGNQKINSLIKKVSSFNTILDQFDTIQTSKLTTFETKLILLTRFKAEDTSNVTNIVSTQAYHKALSCSNERLFALTNEENKCTDIFHITYSQDSAVCELLKSLTTEIRFFFEQSDRIITDTSIYIFKNNCLTYIQNLKDVGDFIDGISLDSNNILLIQQYQNKMTLLTWSNGYSYTKATKENSPFGRNPLQKHSSFKQMQLSKFDNLSIYGINDGCQLYQIVLNRNYLEQSAKYRLRDFKQQVTNPIKMLAFHQLTQESILLLLSSRLEIYHISKREVLKSHLIEPQIGLYISQQNSLDSFPFILLKRETSYQFFDILEGQFNDSLPQVVMNKYQIIGQLNSKGDMVFAAIDNKLKKVVQILRLQLK</sequence>
<reference evidence="1" key="1">
    <citation type="submission" date="2019-06" db="EMBL/GenBank/DDBJ databases">
        <authorList>
            <person name="Zheng W."/>
        </authorList>
    </citation>
    <scope>NUCLEOTIDE SEQUENCE</scope>
    <source>
        <strain evidence="1">QDHG01</strain>
    </source>
</reference>
<comment type="caution">
    <text evidence="1">The sequence shown here is derived from an EMBL/GenBank/DDBJ whole genome shotgun (WGS) entry which is preliminary data.</text>
</comment>
<dbReference type="AlphaFoldDB" id="A0A8J8P1J8"/>
<accession>A0A8J8P1J8</accession>
<evidence type="ECO:0000313" key="2">
    <source>
        <dbReference type="Proteomes" id="UP000785679"/>
    </source>
</evidence>
<gene>
    <name evidence="1" type="ORF">FGO68_gene12634</name>
</gene>
<organism evidence="1 2">
    <name type="scientific">Halteria grandinella</name>
    <dbReference type="NCBI Taxonomy" id="5974"/>
    <lineage>
        <taxon>Eukaryota</taxon>
        <taxon>Sar</taxon>
        <taxon>Alveolata</taxon>
        <taxon>Ciliophora</taxon>
        <taxon>Intramacronucleata</taxon>
        <taxon>Spirotrichea</taxon>
        <taxon>Stichotrichia</taxon>
        <taxon>Sporadotrichida</taxon>
        <taxon>Halteriidae</taxon>
        <taxon>Halteria</taxon>
    </lineage>
</organism>
<dbReference type="EMBL" id="RRYP01001711">
    <property type="protein sequence ID" value="TNV85583.1"/>
    <property type="molecule type" value="Genomic_DNA"/>
</dbReference>
<protein>
    <submittedName>
        <fullName evidence="1">Uncharacterized protein</fullName>
    </submittedName>
</protein>
<keyword evidence="2" id="KW-1185">Reference proteome</keyword>